<sequence>MRFTLLVVLVALTLVGCSSRQLTDNLNGSTAQRLVTHSIDDLMGELEHERLERLKGQRVYLETNFPYPSRQKASGDHSLVKDYADKRLALALQRQFGAQMVDSKAQADQVMNVFYNSLATDQSDFGFSVPLGFIPGIGQNAKINLITLEKYHGISEMYYFIGATGVENRSDTLQAVVRTDALGLPFITIPFSNLDREE</sequence>
<organism evidence="2 3">
    <name type="scientific">Tamilnaduibacter salinus</name>
    <dbReference type="NCBI Taxonomy" id="1484056"/>
    <lineage>
        <taxon>Bacteria</taxon>
        <taxon>Pseudomonadati</taxon>
        <taxon>Pseudomonadota</taxon>
        <taxon>Gammaproteobacteria</taxon>
        <taxon>Pseudomonadales</taxon>
        <taxon>Marinobacteraceae</taxon>
        <taxon>Tamilnaduibacter</taxon>
    </lineage>
</organism>
<dbReference type="PROSITE" id="PS51257">
    <property type="entry name" value="PROKAR_LIPOPROTEIN"/>
    <property type="match status" value="1"/>
</dbReference>
<protein>
    <recommendedName>
        <fullName evidence="4">DUF4252 domain-containing protein</fullName>
    </recommendedName>
</protein>
<dbReference type="AlphaFoldDB" id="A0A2A2I3H4"/>
<dbReference type="Proteomes" id="UP000218332">
    <property type="component" value="Unassembled WGS sequence"/>
</dbReference>
<evidence type="ECO:0000313" key="3">
    <source>
        <dbReference type="Proteomes" id="UP000218332"/>
    </source>
</evidence>
<accession>A0A2A2I3H4</accession>
<keyword evidence="3" id="KW-1185">Reference proteome</keyword>
<keyword evidence="1" id="KW-0732">Signal</keyword>
<reference evidence="2 3" key="1">
    <citation type="submission" date="2017-07" db="EMBL/GenBank/DDBJ databases">
        <title>Tamlnaduibacter salinus (Mi-7) genome sequencing.</title>
        <authorList>
            <person name="Verma A."/>
            <person name="Krishnamurthi S."/>
        </authorList>
    </citation>
    <scope>NUCLEOTIDE SEQUENCE [LARGE SCALE GENOMIC DNA]</scope>
    <source>
        <strain evidence="2 3">Mi-7</strain>
    </source>
</reference>
<name>A0A2A2I3H4_9GAMM</name>
<evidence type="ECO:0000256" key="1">
    <source>
        <dbReference type="SAM" id="SignalP"/>
    </source>
</evidence>
<dbReference type="RefSeq" id="WP_095610813.1">
    <property type="nucleotide sequence ID" value="NZ_NMPM01000036.1"/>
</dbReference>
<comment type="caution">
    <text evidence="2">The sequence shown here is derived from an EMBL/GenBank/DDBJ whole genome shotgun (WGS) entry which is preliminary data.</text>
</comment>
<feature type="chain" id="PRO_5013308150" description="DUF4252 domain-containing protein" evidence="1">
    <location>
        <begin position="24"/>
        <end position="198"/>
    </location>
</feature>
<proteinExistence type="predicted"/>
<gene>
    <name evidence="2" type="ORF">CF392_07365</name>
</gene>
<dbReference type="EMBL" id="NMPM01000036">
    <property type="protein sequence ID" value="PAV26187.1"/>
    <property type="molecule type" value="Genomic_DNA"/>
</dbReference>
<evidence type="ECO:0000313" key="2">
    <source>
        <dbReference type="EMBL" id="PAV26187.1"/>
    </source>
</evidence>
<feature type="signal peptide" evidence="1">
    <location>
        <begin position="1"/>
        <end position="23"/>
    </location>
</feature>
<evidence type="ECO:0008006" key="4">
    <source>
        <dbReference type="Google" id="ProtNLM"/>
    </source>
</evidence>